<feature type="transmembrane region" description="Helical" evidence="1">
    <location>
        <begin position="66"/>
        <end position="87"/>
    </location>
</feature>
<feature type="transmembrane region" description="Helical" evidence="1">
    <location>
        <begin position="179"/>
        <end position="200"/>
    </location>
</feature>
<sequence length="244" mass="27578">MLFDQPIAEPRYLDPNPIRRKFCGCMSLRAGCAIACALWIGLNIYIATQSFQGYTAIFSFLNRPALIVFGSLSVVFAVVALLVLYGLFIDTPFVLQAGVIFLILIIPIYLVDVLANVFIFGIQKSMYLTWCTESASESMLDESVSSITNNGSTYVVNLPDPLPVYHCQKLWEDEIKFSLAVWIVMCICYIYWGMCVFYYYEKLRELFPPQSSYPNSGGFMNYLYAPSQLLPQYALRNAGPVSKI</sequence>
<accession>A0A1C7NLY7</accession>
<keyword evidence="3" id="KW-1185">Reference proteome</keyword>
<evidence type="ECO:0000256" key="1">
    <source>
        <dbReference type="SAM" id="Phobius"/>
    </source>
</evidence>
<feature type="transmembrane region" description="Helical" evidence="1">
    <location>
        <begin position="99"/>
        <end position="122"/>
    </location>
</feature>
<dbReference type="OrthoDB" id="2275460at2759"/>
<dbReference type="EMBL" id="LUGH01000062">
    <property type="protein sequence ID" value="OBZ90132.1"/>
    <property type="molecule type" value="Genomic_DNA"/>
</dbReference>
<keyword evidence="1" id="KW-0812">Transmembrane</keyword>
<protein>
    <submittedName>
        <fullName evidence="2">Uncharacterized protein</fullName>
    </submittedName>
</protein>
<evidence type="ECO:0000313" key="3">
    <source>
        <dbReference type="Proteomes" id="UP000093000"/>
    </source>
</evidence>
<evidence type="ECO:0000313" key="2">
    <source>
        <dbReference type="EMBL" id="OBZ90132.1"/>
    </source>
</evidence>
<reference evidence="2 3" key="1">
    <citation type="submission" date="2016-03" db="EMBL/GenBank/DDBJ databases">
        <title>Choanephora cucurbitarum.</title>
        <authorList>
            <person name="Min B."/>
            <person name="Park H."/>
            <person name="Park J.-H."/>
            <person name="Shin H.-D."/>
            <person name="Choi I.-G."/>
        </authorList>
    </citation>
    <scope>NUCLEOTIDE SEQUENCE [LARGE SCALE GENOMIC DNA]</scope>
    <source>
        <strain evidence="2 3">KUS-F28377</strain>
    </source>
</reference>
<dbReference type="InParanoid" id="A0A1C7NLY7"/>
<dbReference type="AlphaFoldDB" id="A0A1C7NLY7"/>
<proteinExistence type="predicted"/>
<feature type="transmembrane region" description="Helical" evidence="1">
    <location>
        <begin position="28"/>
        <end position="46"/>
    </location>
</feature>
<organism evidence="2 3">
    <name type="scientific">Choanephora cucurbitarum</name>
    <dbReference type="NCBI Taxonomy" id="101091"/>
    <lineage>
        <taxon>Eukaryota</taxon>
        <taxon>Fungi</taxon>
        <taxon>Fungi incertae sedis</taxon>
        <taxon>Mucoromycota</taxon>
        <taxon>Mucoromycotina</taxon>
        <taxon>Mucoromycetes</taxon>
        <taxon>Mucorales</taxon>
        <taxon>Mucorineae</taxon>
        <taxon>Choanephoraceae</taxon>
        <taxon>Choanephoroideae</taxon>
        <taxon>Choanephora</taxon>
    </lineage>
</organism>
<keyword evidence="1" id="KW-1133">Transmembrane helix</keyword>
<comment type="caution">
    <text evidence="2">The sequence shown here is derived from an EMBL/GenBank/DDBJ whole genome shotgun (WGS) entry which is preliminary data.</text>
</comment>
<dbReference type="Proteomes" id="UP000093000">
    <property type="component" value="Unassembled WGS sequence"/>
</dbReference>
<name>A0A1C7NLY7_9FUNG</name>
<gene>
    <name evidence="2" type="ORF">A0J61_01813</name>
</gene>
<keyword evidence="1" id="KW-0472">Membrane</keyword>